<feature type="compositionally biased region" description="Basic and acidic residues" evidence="1">
    <location>
        <begin position="615"/>
        <end position="631"/>
    </location>
</feature>
<feature type="region of interest" description="Disordered" evidence="1">
    <location>
        <begin position="602"/>
        <end position="737"/>
    </location>
</feature>
<feature type="region of interest" description="Disordered" evidence="1">
    <location>
        <begin position="1"/>
        <end position="70"/>
    </location>
</feature>
<evidence type="ECO:0000256" key="1">
    <source>
        <dbReference type="SAM" id="MobiDB-lite"/>
    </source>
</evidence>
<accession>A0A0W0FNZ6</accession>
<proteinExistence type="predicted"/>
<feature type="compositionally biased region" description="Basic and acidic residues" evidence="1">
    <location>
        <begin position="668"/>
        <end position="683"/>
    </location>
</feature>
<dbReference type="AlphaFoldDB" id="A0A0W0FNZ6"/>
<name>A0A0W0FNZ6_MONRR</name>
<dbReference type="EMBL" id="LATX01001798">
    <property type="protein sequence ID" value="KTB37954.1"/>
    <property type="molecule type" value="Genomic_DNA"/>
</dbReference>
<gene>
    <name evidence="4" type="ORF">WG66_1942</name>
    <name evidence="3" type="ORF">WG66_3364</name>
    <name evidence="2" type="ORF">WG66_9470</name>
</gene>
<organism evidence="2 5">
    <name type="scientific">Moniliophthora roreri</name>
    <name type="common">Frosty pod rot fungus</name>
    <name type="synonym">Monilia roreri</name>
    <dbReference type="NCBI Taxonomy" id="221103"/>
    <lineage>
        <taxon>Eukaryota</taxon>
        <taxon>Fungi</taxon>
        <taxon>Dikarya</taxon>
        <taxon>Basidiomycota</taxon>
        <taxon>Agaricomycotina</taxon>
        <taxon>Agaricomycetes</taxon>
        <taxon>Agaricomycetidae</taxon>
        <taxon>Agaricales</taxon>
        <taxon>Marasmiineae</taxon>
        <taxon>Marasmiaceae</taxon>
        <taxon>Moniliophthora</taxon>
    </lineage>
</organism>
<evidence type="ECO:0000313" key="3">
    <source>
        <dbReference type="EMBL" id="KTB44059.1"/>
    </source>
</evidence>
<evidence type="ECO:0008006" key="6">
    <source>
        <dbReference type="Google" id="ProtNLM"/>
    </source>
</evidence>
<sequence length="750" mass="85644">MTSQSSRFFHPPKRLKHDLPEERGHRLDCEHFQGAPRRHRSPSPSSESENSAYTSKENEGRFEESSNDDEVKEISLSDLKEGWDGWPQGNFLLKLSWEEFWNETEQLAVEWGYNGGGGAQPQGASEDADDPQLGKRTRRYCLGYLRCDNPNCERVVRPKTSKTRREKQIGEPCECNNDTDDGMKPGTEWTLRLYPCSNVSTIVKYRGGVWYWNGEKHSHDMFGNKKRLYPQQQTRLNTLIKANPTAKAAALRSGNTVSGESLLDISDRFVTENVARNAVRSARGPSLPSGDDFITRFCVFQQNHPNFIIAEHMLNGIAVITCQTQWMAERLIMASKNPKAQRVPASLLITTSIFSKSMQRWVPGVYSYSNGATAIHYEYHFLAMMRSARVTKGKMGQVVVDKDFANTVDFSEAQRLGFIEAFVRFWKEDKGDRRNNEELRMAAAALLRGCAQHFRNQVTRVKRIVAIVPLDQQAKFKALSHDLLNVKTVQDFQTKARKISTQFPHAKRWVEWWARPEIAHMLVIDLGSKSSSSDTRVNLPDTTNPQEAAHFSMYSKQGKRHELLTGLEKCHAIAVEHERTWDKVKRGVKLYYGKPPLVQRQALQGKIHRTKKRRMPDNIRKQARQHRENTRSYRPPDTIEALLGSSRRKAKFRSQRPLTPEKPQPILRRSESDSDVSEWHGIDNTEMMEPANSIPSPPSIHPSSPRRDTSPCKAVTFTHNDAQNSSTSRQTSLEAKDDARLCLEGKLMLD</sequence>
<evidence type="ECO:0000313" key="2">
    <source>
        <dbReference type="EMBL" id="KTB37954.1"/>
    </source>
</evidence>
<evidence type="ECO:0000313" key="5">
    <source>
        <dbReference type="Proteomes" id="UP000054988"/>
    </source>
</evidence>
<dbReference type="EMBL" id="LATX01001006">
    <property type="protein sequence ID" value="KTB44059.1"/>
    <property type="molecule type" value="Genomic_DNA"/>
</dbReference>
<feature type="compositionally biased region" description="Basic and acidic residues" evidence="1">
    <location>
        <begin position="17"/>
        <end position="31"/>
    </location>
</feature>
<dbReference type="EMBL" id="LATX01000683">
    <property type="protein sequence ID" value="KTB45481.1"/>
    <property type="molecule type" value="Genomic_DNA"/>
</dbReference>
<dbReference type="Proteomes" id="UP000054988">
    <property type="component" value="Unassembled WGS sequence"/>
</dbReference>
<feature type="compositionally biased region" description="Low complexity" evidence="1">
    <location>
        <begin position="42"/>
        <end position="51"/>
    </location>
</feature>
<comment type="caution">
    <text evidence="2">The sequence shown here is derived from an EMBL/GenBank/DDBJ whole genome shotgun (WGS) entry which is preliminary data.</text>
</comment>
<reference evidence="2 5" key="1">
    <citation type="submission" date="2015-12" db="EMBL/GenBank/DDBJ databases">
        <title>Draft genome sequence of Moniliophthora roreri, the causal agent of frosty pod rot of cacao.</title>
        <authorList>
            <person name="Aime M.C."/>
            <person name="Diaz-Valderrama J.R."/>
            <person name="Kijpornyongpan T."/>
            <person name="Phillips-Mora W."/>
        </authorList>
    </citation>
    <scope>NUCLEOTIDE SEQUENCE [LARGE SCALE GENOMIC DNA]</scope>
    <source>
        <strain evidence="2 5">MCA 2952</strain>
    </source>
</reference>
<feature type="compositionally biased region" description="Polar residues" evidence="1">
    <location>
        <begin position="717"/>
        <end position="733"/>
    </location>
</feature>
<feature type="region of interest" description="Disordered" evidence="1">
    <location>
        <begin position="112"/>
        <end position="132"/>
    </location>
</feature>
<protein>
    <recommendedName>
        <fullName evidence="6">GCM domain-containing protein</fullName>
    </recommendedName>
</protein>
<evidence type="ECO:0000313" key="4">
    <source>
        <dbReference type="EMBL" id="KTB45481.1"/>
    </source>
</evidence>